<sequence>MITKLLSLSNLDVYNQWVRLQVYPEGARRLGHILETYIEPVWLIKAREWIFSQEWFWLVILFVGWRFGSQIKFKAREKVGWLKKLFWPIVALLIFSWKLASVPPAIYVDEAVTGYSAYSVLMTGKDEYGKTVPILFKYFGSWLPGLNMYYLVPWIKVFGLTEWGVRIPAVLLGVWLILVFYAVVKLKTKSEKAAFWGAGFLIVVPWMVFNARLAYEEMIGMILWTAGCGLLGRSVVKKEYLKWGILALSLSTYTAHVFRYLTVIIIPVWAVIHVKEVWNWPKKVWWQAAGIFFSTQLFNLMVINTPAFWVKQVIYEGVSLLKIWQNFWGQITTYLSPVTLFVKNPDIDMQHQIPQSGLFSWWMVWPISAGLWGWITKWRENKWWLAIMIVSIVPAALSGEFISVQRALPLLIPLSMVMAEGLSSVRKPILIGLWLYSAILVGRSYFVLLPGINQEAWNFGYKQLAEETVKYPQTTFIVDNGRNTRNYILPLFYLAYSPTKLQTEVETNTLSNYYFSGKTFDDHKYGNMEFRAIEWKADPCKDQILVGDELSISKNQAMEHKLTLAGEVRNKQGKLLLQWWKTNPKEKCSKMLL</sequence>
<dbReference type="GO" id="GO:0016763">
    <property type="term" value="F:pentosyltransferase activity"/>
    <property type="evidence" value="ECO:0007669"/>
    <property type="project" value="TreeGrafter"/>
</dbReference>
<dbReference type="STRING" id="1797263.A2397_01705"/>
<evidence type="ECO:0000256" key="6">
    <source>
        <dbReference type="ARBA" id="ARBA00022989"/>
    </source>
</evidence>
<feature type="transmembrane region" description="Helical" evidence="8">
    <location>
        <begin position="358"/>
        <end position="377"/>
    </location>
</feature>
<proteinExistence type="predicted"/>
<keyword evidence="6 8" id="KW-1133">Transmembrane helix</keyword>
<dbReference type="PANTHER" id="PTHR33908">
    <property type="entry name" value="MANNOSYLTRANSFERASE YKCB-RELATED"/>
    <property type="match status" value="1"/>
</dbReference>
<feature type="transmembrane region" description="Helical" evidence="8">
    <location>
        <begin position="85"/>
        <end position="106"/>
    </location>
</feature>
<comment type="subcellular location">
    <subcellularLocation>
        <location evidence="1">Cell membrane</location>
        <topology evidence="1">Multi-pass membrane protein</topology>
    </subcellularLocation>
</comment>
<dbReference type="GO" id="GO:0005886">
    <property type="term" value="C:plasma membrane"/>
    <property type="evidence" value="ECO:0007669"/>
    <property type="project" value="UniProtKB-SubCell"/>
</dbReference>
<evidence type="ECO:0000256" key="3">
    <source>
        <dbReference type="ARBA" id="ARBA00022676"/>
    </source>
</evidence>
<keyword evidence="5 8" id="KW-0812">Transmembrane</keyword>
<feature type="transmembrane region" description="Helical" evidence="8">
    <location>
        <begin position="193"/>
        <end position="212"/>
    </location>
</feature>
<evidence type="ECO:0000256" key="2">
    <source>
        <dbReference type="ARBA" id="ARBA00022475"/>
    </source>
</evidence>
<feature type="transmembrane region" description="Helical" evidence="8">
    <location>
        <begin position="383"/>
        <end position="408"/>
    </location>
</feature>
<evidence type="ECO:0000256" key="4">
    <source>
        <dbReference type="ARBA" id="ARBA00022679"/>
    </source>
</evidence>
<keyword evidence="4" id="KW-0808">Transferase</keyword>
<feature type="transmembrane region" description="Helical" evidence="8">
    <location>
        <begin position="218"/>
        <end position="236"/>
    </location>
</feature>
<feature type="transmembrane region" description="Helical" evidence="8">
    <location>
        <begin position="163"/>
        <end position="184"/>
    </location>
</feature>
<accession>A0A1F4ZTR4</accession>
<reference evidence="9 10" key="1">
    <citation type="journal article" date="2016" name="Nat. Commun.">
        <title>Thousands of microbial genomes shed light on interconnected biogeochemical processes in an aquifer system.</title>
        <authorList>
            <person name="Anantharaman K."/>
            <person name="Brown C.T."/>
            <person name="Hug L.A."/>
            <person name="Sharon I."/>
            <person name="Castelle C.J."/>
            <person name="Probst A.J."/>
            <person name="Thomas B.C."/>
            <person name="Singh A."/>
            <person name="Wilkins M.J."/>
            <person name="Karaoz U."/>
            <person name="Brodie E.L."/>
            <person name="Williams K.H."/>
            <person name="Hubbard S.S."/>
            <person name="Banfield J.F."/>
        </authorList>
    </citation>
    <scope>NUCLEOTIDE SEQUENCE [LARGE SCALE GENOMIC DNA]</scope>
</reference>
<evidence type="ECO:0000313" key="9">
    <source>
        <dbReference type="EMBL" id="OGD09761.1"/>
    </source>
</evidence>
<feature type="transmembrane region" description="Helical" evidence="8">
    <location>
        <begin position="284"/>
        <end position="303"/>
    </location>
</feature>
<organism evidence="9 10">
    <name type="scientific">Candidatus Amesbacteria bacterium RIFOXYB1_FULL_44_23</name>
    <dbReference type="NCBI Taxonomy" id="1797263"/>
    <lineage>
        <taxon>Bacteria</taxon>
        <taxon>Candidatus Amesiibacteriota</taxon>
    </lineage>
</organism>
<gene>
    <name evidence="9" type="ORF">A2397_01705</name>
</gene>
<dbReference type="GO" id="GO:0009103">
    <property type="term" value="P:lipopolysaccharide biosynthetic process"/>
    <property type="evidence" value="ECO:0007669"/>
    <property type="project" value="UniProtKB-ARBA"/>
</dbReference>
<dbReference type="InterPro" id="IPR050297">
    <property type="entry name" value="LipidA_mod_glycosyltrf_83"/>
</dbReference>
<keyword evidence="3" id="KW-0328">Glycosyltransferase</keyword>
<protein>
    <submittedName>
        <fullName evidence="9">Uncharacterized protein</fullName>
    </submittedName>
</protein>
<keyword evidence="2" id="KW-1003">Cell membrane</keyword>
<evidence type="ECO:0000256" key="5">
    <source>
        <dbReference type="ARBA" id="ARBA00022692"/>
    </source>
</evidence>
<evidence type="ECO:0000256" key="7">
    <source>
        <dbReference type="ARBA" id="ARBA00023136"/>
    </source>
</evidence>
<comment type="caution">
    <text evidence="9">The sequence shown here is derived from an EMBL/GenBank/DDBJ whole genome shotgun (WGS) entry which is preliminary data.</text>
</comment>
<dbReference type="PANTHER" id="PTHR33908:SF11">
    <property type="entry name" value="MEMBRANE PROTEIN"/>
    <property type="match status" value="1"/>
</dbReference>
<evidence type="ECO:0000256" key="1">
    <source>
        <dbReference type="ARBA" id="ARBA00004651"/>
    </source>
</evidence>
<evidence type="ECO:0000256" key="8">
    <source>
        <dbReference type="SAM" id="Phobius"/>
    </source>
</evidence>
<keyword evidence="7 8" id="KW-0472">Membrane</keyword>
<dbReference type="EMBL" id="MEXR01000023">
    <property type="protein sequence ID" value="OGD09761.1"/>
    <property type="molecule type" value="Genomic_DNA"/>
</dbReference>
<evidence type="ECO:0000313" key="10">
    <source>
        <dbReference type="Proteomes" id="UP000176424"/>
    </source>
</evidence>
<name>A0A1F4ZTR4_9BACT</name>
<feature type="transmembrane region" description="Helical" evidence="8">
    <location>
        <begin position="429"/>
        <end position="448"/>
    </location>
</feature>
<feature type="transmembrane region" description="Helical" evidence="8">
    <location>
        <begin position="243"/>
        <end position="272"/>
    </location>
</feature>
<dbReference type="AlphaFoldDB" id="A0A1F4ZTR4"/>
<dbReference type="Proteomes" id="UP000176424">
    <property type="component" value="Unassembled WGS sequence"/>
</dbReference>